<dbReference type="CDD" id="cd02440">
    <property type="entry name" value="AdoMet_MTases"/>
    <property type="match status" value="1"/>
</dbReference>
<reference evidence="6 7" key="1">
    <citation type="journal article" date="2010" name="Nat. Biotechnol.">
        <title>Genome sequence of the model mushroom Schizophyllum commune.</title>
        <authorList>
            <person name="Ohm R.A."/>
            <person name="de Jong J.F."/>
            <person name="Lugones L.G."/>
            <person name="Aerts A."/>
            <person name="Kothe E."/>
            <person name="Stajich J.E."/>
            <person name="de Vries R.P."/>
            <person name="Record E."/>
            <person name="Levasseur A."/>
            <person name="Baker S.E."/>
            <person name="Bartholomew K.A."/>
            <person name="Coutinho P.M."/>
            <person name="Erdmann S."/>
            <person name="Fowler T.J."/>
            <person name="Gathman A.C."/>
            <person name="Lombard V."/>
            <person name="Henrissat B."/>
            <person name="Knabe N."/>
            <person name="Kuees U."/>
            <person name="Lilly W.W."/>
            <person name="Lindquist E."/>
            <person name="Lucas S."/>
            <person name="Magnuson J.K."/>
            <person name="Piumi F."/>
            <person name="Raudaskoski M."/>
            <person name="Salamov A."/>
            <person name="Schmutz J."/>
            <person name="Schwarze F.W.M.R."/>
            <person name="vanKuyk P.A."/>
            <person name="Horton J.S."/>
            <person name="Grigoriev I.V."/>
            <person name="Woesten H.A.B."/>
        </authorList>
    </citation>
    <scope>NUCLEOTIDE SEQUENCE [LARGE SCALE GENOMIC DNA]</scope>
    <source>
        <strain evidence="7">H4-8 / FGSC 9210</strain>
    </source>
</reference>
<feature type="domain" description="O-methyltransferase dimerisation" evidence="5">
    <location>
        <begin position="84"/>
        <end position="160"/>
    </location>
</feature>
<dbReference type="Proteomes" id="UP000007431">
    <property type="component" value="Unassembled WGS sequence"/>
</dbReference>
<dbReference type="STRING" id="578458.D8PZL4"/>
<dbReference type="HOGENOM" id="CLU_005533_0_1_1"/>
<sequence length="444" mass="48759">MAAHPKANPNFHVTALADMISAAVKVVVSEYAAVGHAVPTLESTEPGPFDDPDKTTARLRTAVKTIEAACAQLCATVATPQGNMHNYVDIACIRTVIDARVADHLLSRPEGMHVDELSRLTGIEAGKLARVLRVLATSHCFSEVYPNVFTNNRLSMKLLSEDPVCSLVGRAVDETAPSALHLSEVLRDPKKGRSYLPQDCTYDHFYGRPVFGQTDTVSKPITSFSSSLNDTCVTHLTSFCEVANVVAVYPWHTAPQGATIVDVGGSKGHATMDVARAFPHMKVIVQDAPEVIAQGPEYWNANLPEGNVTFVPIDFFKQSPVSGCEYYYVKHILHDWPDAESIKILQNIRAATKPTSRLLIHDYVLPPVARRLGRADAMQAPEPLLPSYGAANTRPFRQDINMLIQVNGKERTLDEFIELGEKTGWKFVEWMEAGEEGLLEFVPV</sequence>
<protein>
    <submittedName>
        <fullName evidence="6">Uncharacterized protein</fullName>
    </submittedName>
</protein>
<dbReference type="InterPro" id="IPR012967">
    <property type="entry name" value="COMT_dimerisation"/>
</dbReference>
<dbReference type="Pfam" id="PF00891">
    <property type="entry name" value="Methyltransf_2"/>
    <property type="match status" value="1"/>
</dbReference>
<evidence type="ECO:0000313" key="6">
    <source>
        <dbReference type="EMBL" id="EFI98882.1"/>
    </source>
</evidence>
<dbReference type="InterPro" id="IPR001077">
    <property type="entry name" value="COMT_C"/>
</dbReference>
<dbReference type="SUPFAM" id="SSF46785">
    <property type="entry name" value="Winged helix' DNA-binding domain"/>
    <property type="match status" value="1"/>
</dbReference>
<dbReference type="InterPro" id="IPR036388">
    <property type="entry name" value="WH-like_DNA-bd_sf"/>
</dbReference>
<dbReference type="SUPFAM" id="SSF53335">
    <property type="entry name" value="S-adenosyl-L-methionine-dependent methyltransferases"/>
    <property type="match status" value="1"/>
</dbReference>
<feature type="domain" description="O-methyltransferase C-terminal" evidence="4">
    <location>
        <begin position="198"/>
        <end position="425"/>
    </location>
</feature>
<gene>
    <name evidence="6" type="ORF">SCHCODRAFT_53111</name>
</gene>
<accession>D8PZL4</accession>
<dbReference type="eggNOG" id="KOG3178">
    <property type="taxonomic scope" value="Eukaryota"/>
</dbReference>
<dbReference type="OMA" id="WFIHNAK"/>
<dbReference type="Gene3D" id="3.40.50.150">
    <property type="entry name" value="Vaccinia Virus protein VP39"/>
    <property type="match status" value="1"/>
</dbReference>
<dbReference type="Pfam" id="PF08100">
    <property type="entry name" value="Dimerisation"/>
    <property type="match status" value="1"/>
</dbReference>
<dbReference type="InterPro" id="IPR036390">
    <property type="entry name" value="WH_DNA-bd_sf"/>
</dbReference>
<dbReference type="InterPro" id="IPR029063">
    <property type="entry name" value="SAM-dependent_MTases_sf"/>
</dbReference>
<keyword evidence="2" id="KW-0808">Transferase</keyword>
<dbReference type="OrthoDB" id="1606438at2759"/>
<evidence type="ECO:0000313" key="7">
    <source>
        <dbReference type="Proteomes" id="UP000007431"/>
    </source>
</evidence>
<dbReference type="GO" id="GO:0008171">
    <property type="term" value="F:O-methyltransferase activity"/>
    <property type="evidence" value="ECO:0007669"/>
    <property type="project" value="InterPro"/>
</dbReference>
<evidence type="ECO:0000256" key="2">
    <source>
        <dbReference type="ARBA" id="ARBA00022679"/>
    </source>
</evidence>
<evidence type="ECO:0000256" key="3">
    <source>
        <dbReference type="ARBA" id="ARBA00022691"/>
    </source>
</evidence>
<proteinExistence type="predicted"/>
<dbReference type="PANTHER" id="PTHR43712">
    <property type="entry name" value="PUTATIVE (AFU_ORTHOLOGUE AFUA_4G14580)-RELATED"/>
    <property type="match status" value="1"/>
</dbReference>
<dbReference type="EMBL" id="GL377304">
    <property type="protein sequence ID" value="EFI98882.1"/>
    <property type="molecule type" value="Genomic_DNA"/>
</dbReference>
<dbReference type="PROSITE" id="PS51683">
    <property type="entry name" value="SAM_OMT_II"/>
    <property type="match status" value="1"/>
</dbReference>
<organism evidence="7">
    <name type="scientific">Schizophyllum commune (strain H4-8 / FGSC 9210)</name>
    <name type="common">Split gill fungus</name>
    <dbReference type="NCBI Taxonomy" id="578458"/>
    <lineage>
        <taxon>Eukaryota</taxon>
        <taxon>Fungi</taxon>
        <taxon>Dikarya</taxon>
        <taxon>Basidiomycota</taxon>
        <taxon>Agaricomycotina</taxon>
        <taxon>Agaricomycetes</taxon>
        <taxon>Agaricomycetidae</taxon>
        <taxon>Agaricales</taxon>
        <taxon>Schizophyllaceae</taxon>
        <taxon>Schizophyllum</taxon>
    </lineage>
</organism>
<keyword evidence="7" id="KW-1185">Reference proteome</keyword>
<dbReference type="InParanoid" id="D8PZL4"/>
<evidence type="ECO:0000259" key="4">
    <source>
        <dbReference type="Pfam" id="PF00891"/>
    </source>
</evidence>
<dbReference type="KEGG" id="scm:SCHCO_02492988"/>
<evidence type="ECO:0000256" key="1">
    <source>
        <dbReference type="ARBA" id="ARBA00022603"/>
    </source>
</evidence>
<dbReference type="GO" id="GO:0032259">
    <property type="term" value="P:methylation"/>
    <property type="evidence" value="ECO:0007669"/>
    <property type="project" value="UniProtKB-KW"/>
</dbReference>
<dbReference type="VEuPathDB" id="FungiDB:SCHCODRAFT_02492988"/>
<name>D8PZL4_SCHCM</name>
<dbReference type="RefSeq" id="XP_003033785.1">
    <property type="nucleotide sequence ID" value="XM_003033739.1"/>
</dbReference>
<dbReference type="PANTHER" id="PTHR43712:SF2">
    <property type="entry name" value="O-METHYLTRANSFERASE CICE"/>
    <property type="match status" value="1"/>
</dbReference>
<dbReference type="Gene3D" id="1.10.10.10">
    <property type="entry name" value="Winged helix-like DNA-binding domain superfamily/Winged helix DNA-binding domain"/>
    <property type="match status" value="1"/>
</dbReference>
<keyword evidence="1" id="KW-0489">Methyltransferase</keyword>
<dbReference type="AlphaFoldDB" id="D8PZL4"/>
<dbReference type="GeneID" id="9586347"/>
<dbReference type="InterPro" id="IPR016461">
    <property type="entry name" value="COMT-like"/>
</dbReference>
<keyword evidence="3" id="KW-0949">S-adenosyl-L-methionine</keyword>
<evidence type="ECO:0000259" key="5">
    <source>
        <dbReference type="Pfam" id="PF08100"/>
    </source>
</evidence>